<gene>
    <name evidence="2" type="ORF">VHEMI03785</name>
</gene>
<accession>A0A0A1TEF2</accession>
<proteinExistence type="predicted"/>
<evidence type="ECO:0000313" key="2">
    <source>
        <dbReference type="EMBL" id="CEJ85479.1"/>
    </source>
</evidence>
<reference evidence="2 3" key="1">
    <citation type="journal article" date="2015" name="Genome Announc.">
        <title>Draft Genome Sequence and Gene Annotation of the Entomopathogenic Fungus Verticillium hemipterigenum.</title>
        <authorList>
            <person name="Horn F."/>
            <person name="Habel A."/>
            <person name="Scharf D.H."/>
            <person name="Dworschak J."/>
            <person name="Brakhage A.A."/>
            <person name="Guthke R."/>
            <person name="Hertweck C."/>
            <person name="Linde J."/>
        </authorList>
    </citation>
    <scope>NUCLEOTIDE SEQUENCE [LARGE SCALE GENOMIC DNA]</scope>
</reference>
<keyword evidence="3" id="KW-1185">Reference proteome</keyword>
<evidence type="ECO:0000256" key="1">
    <source>
        <dbReference type="SAM" id="MobiDB-lite"/>
    </source>
</evidence>
<name>A0A0A1TEF2_9HYPO</name>
<protein>
    <submittedName>
        <fullName evidence="2">Uncharacterized protein</fullName>
    </submittedName>
</protein>
<dbReference type="EMBL" id="CDHN01000002">
    <property type="protein sequence ID" value="CEJ85479.1"/>
    <property type="molecule type" value="Genomic_DNA"/>
</dbReference>
<evidence type="ECO:0000313" key="3">
    <source>
        <dbReference type="Proteomes" id="UP000039046"/>
    </source>
</evidence>
<feature type="region of interest" description="Disordered" evidence="1">
    <location>
        <begin position="1"/>
        <end position="61"/>
    </location>
</feature>
<dbReference type="OrthoDB" id="5951731at2759"/>
<feature type="compositionally biased region" description="Basic and acidic residues" evidence="1">
    <location>
        <begin position="33"/>
        <end position="46"/>
    </location>
</feature>
<organism evidence="2 3">
    <name type="scientific">[Torrubiella] hemipterigena</name>
    <dbReference type="NCBI Taxonomy" id="1531966"/>
    <lineage>
        <taxon>Eukaryota</taxon>
        <taxon>Fungi</taxon>
        <taxon>Dikarya</taxon>
        <taxon>Ascomycota</taxon>
        <taxon>Pezizomycotina</taxon>
        <taxon>Sordariomycetes</taxon>
        <taxon>Hypocreomycetidae</taxon>
        <taxon>Hypocreales</taxon>
        <taxon>Clavicipitaceae</taxon>
        <taxon>Clavicipitaceae incertae sedis</taxon>
        <taxon>'Torrubiella' clade</taxon>
    </lineage>
</organism>
<sequence>MSSFRIPSNPGPSNPNMPFQSPSQARESIFTEAMRDRQARGKDPYRKPGPVAPVVPAATQPMSQADLDQVAEDEMNAREARLGQMPRKEGFEEQEQRGFALSVLDCPERLLMYAQSRDDSIAGQRLKFTALMCGFRAEDKPAKEKTT</sequence>
<dbReference type="HOGENOM" id="CLU_117724_1_0_1"/>
<dbReference type="Proteomes" id="UP000039046">
    <property type="component" value="Unassembled WGS sequence"/>
</dbReference>
<dbReference type="AlphaFoldDB" id="A0A0A1TEF2"/>